<dbReference type="EMBL" id="ML743552">
    <property type="protein sequence ID" value="KAE8143448.1"/>
    <property type="molecule type" value="Genomic_DNA"/>
</dbReference>
<dbReference type="OrthoDB" id="3529975at2759"/>
<dbReference type="RefSeq" id="XP_031919511.1">
    <property type="nucleotide sequence ID" value="XM_032053159.1"/>
</dbReference>
<reference evidence="1 2" key="1">
    <citation type="submission" date="2019-04" db="EMBL/GenBank/DDBJ databases">
        <title>Friends and foes A comparative genomics study of 23 Aspergillus species from section Flavi.</title>
        <authorList>
            <consortium name="DOE Joint Genome Institute"/>
            <person name="Kjaerbolling I."/>
            <person name="Vesth T."/>
            <person name="Frisvad J.C."/>
            <person name="Nybo J.L."/>
            <person name="Theobald S."/>
            <person name="Kildgaard S."/>
            <person name="Isbrandt T."/>
            <person name="Kuo A."/>
            <person name="Sato A."/>
            <person name="Lyhne E.K."/>
            <person name="Kogle M.E."/>
            <person name="Wiebenga A."/>
            <person name="Kun R.S."/>
            <person name="Lubbers R.J."/>
            <person name="Makela M.R."/>
            <person name="Barry K."/>
            <person name="Chovatia M."/>
            <person name="Clum A."/>
            <person name="Daum C."/>
            <person name="Haridas S."/>
            <person name="He G."/>
            <person name="LaButti K."/>
            <person name="Lipzen A."/>
            <person name="Mondo S."/>
            <person name="Riley R."/>
            <person name="Salamov A."/>
            <person name="Simmons B.A."/>
            <person name="Magnuson J.K."/>
            <person name="Henrissat B."/>
            <person name="Mortensen U.H."/>
            <person name="Larsen T.O."/>
            <person name="Devries R.P."/>
            <person name="Grigoriev I.V."/>
            <person name="Machida M."/>
            <person name="Baker S.E."/>
            <person name="Andersen M.R."/>
        </authorList>
    </citation>
    <scope>NUCLEOTIDE SEQUENCE [LARGE SCALE GENOMIC DNA]</scope>
    <source>
        <strain evidence="1 2">CBS 117625</strain>
    </source>
</reference>
<dbReference type="AlphaFoldDB" id="A0A5N6TAN9"/>
<organism evidence="1 2">
    <name type="scientific">Aspergillus pseudotamarii</name>
    <dbReference type="NCBI Taxonomy" id="132259"/>
    <lineage>
        <taxon>Eukaryota</taxon>
        <taxon>Fungi</taxon>
        <taxon>Dikarya</taxon>
        <taxon>Ascomycota</taxon>
        <taxon>Pezizomycotina</taxon>
        <taxon>Eurotiomycetes</taxon>
        <taxon>Eurotiomycetidae</taxon>
        <taxon>Eurotiales</taxon>
        <taxon>Aspergillaceae</taxon>
        <taxon>Aspergillus</taxon>
        <taxon>Aspergillus subgen. Circumdati</taxon>
    </lineage>
</organism>
<sequence>MLCLYLSLFHTSQRDRYMIFVCCGSATAYNIAFQAAFLTQYQAIWQGWKPMPGGQCRSGFPAEVNSIGLNISLETAITLCQFSPFRSFKCPSGLTRDLFIASLRSWSAD</sequence>
<accession>A0A5N6TAN9</accession>
<name>A0A5N6TAN9_ASPPS</name>
<protein>
    <submittedName>
        <fullName evidence="1">Uncharacterized protein</fullName>
    </submittedName>
</protein>
<gene>
    <name evidence="1" type="ORF">BDV38DRAFT_233755</name>
</gene>
<evidence type="ECO:0000313" key="1">
    <source>
        <dbReference type="EMBL" id="KAE8143448.1"/>
    </source>
</evidence>
<evidence type="ECO:0000313" key="2">
    <source>
        <dbReference type="Proteomes" id="UP000325672"/>
    </source>
</evidence>
<proteinExistence type="predicted"/>
<dbReference type="Proteomes" id="UP000325672">
    <property type="component" value="Unassembled WGS sequence"/>
</dbReference>
<dbReference type="GeneID" id="43637369"/>
<keyword evidence="2" id="KW-1185">Reference proteome</keyword>